<dbReference type="EMBL" id="ML179535">
    <property type="protein sequence ID" value="THU85683.1"/>
    <property type="molecule type" value="Genomic_DNA"/>
</dbReference>
<keyword evidence="2" id="KW-1185">Reference proteome</keyword>
<accession>A0A4S8LAW2</accession>
<evidence type="ECO:0000313" key="2">
    <source>
        <dbReference type="Proteomes" id="UP000297245"/>
    </source>
</evidence>
<evidence type="ECO:0000313" key="1">
    <source>
        <dbReference type="EMBL" id="THU85683.1"/>
    </source>
</evidence>
<organism evidence="1 2">
    <name type="scientific">Dendrothele bispora (strain CBS 962.96)</name>
    <dbReference type="NCBI Taxonomy" id="1314807"/>
    <lineage>
        <taxon>Eukaryota</taxon>
        <taxon>Fungi</taxon>
        <taxon>Dikarya</taxon>
        <taxon>Basidiomycota</taxon>
        <taxon>Agaricomycotina</taxon>
        <taxon>Agaricomycetes</taxon>
        <taxon>Agaricomycetidae</taxon>
        <taxon>Agaricales</taxon>
        <taxon>Agaricales incertae sedis</taxon>
        <taxon>Dendrothele</taxon>
    </lineage>
</organism>
<dbReference type="Proteomes" id="UP000297245">
    <property type="component" value="Unassembled WGS sequence"/>
</dbReference>
<dbReference type="AlphaFoldDB" id="A0A4S8LAW2"/>
<sequence>SRLWNLLMPRPWCFLCMYHIFQTRFCIFIPTFTSPLTLTLQKILTHFPASFYSIFERILTKNQLYDRSCG</sequence>
<gene>
    <name evidence="1" type="ORF">K435DRAFT_783218</name>
</gene>
<name>A0A4S8LAW2_DENBC</name>
<protein>
    <submittedName>
        <fullName evidence="1">Uncharacterized protein</fullName>
    </submittedName>
</protein>
<proteinExistence type="predicted"/>
<feature type="non-terminal residue" evidence="1">
    <location>
        <position position="1"/>
    </location>
</feature>
<reference evidence="1 2" key="1">
    <citation type="journal article" date="2019" name="Nat. Ecol. Evol.">
        <title>Megaphylogeny resolves global patterns of mushroom evolution.</title>
        <authorList>
            <person name="Varga T."/>
            <person name="Krizsan K."/>
            <person name="Foldi C."/>
            <person name="Dima B."/>
            <person name="Sanchez-Garcia M."/>
            <person name="Sanchez-Ramirez S."/>
            <person name="Szollosi G.J."/>
            <person name="Szarkandi J.G."/>
            <person name="Papp V."/>
            <person name="Albert L."/>
            <person name="Andreopoulos W."/>
            <person name="Angelini C."/>
            <person name="Antonin V."/>
            <person name="Barry K.W."/>
            <person name="Bougher N.L."/>
            <person name="Buchanan P."/>
            <person name="Buyck B."/>
            <person name="Bense V."/>
            <person name="Catcheside P."/>
            <person name="Chovatia M."/>
            <person name="Cooper J."/>
            <person name="Damon W."/>
            <person name="Desjardin D."/>
            <person name="Finy P."/>
            <person name="Geml J."/>
            <person name="Haridas S."/>
            <person name="Hughes K."/>
            <person name="Justo A."/>
            <person name="Karasinski D."/>
            <person name="Kautmanova I."/>
            <person name="Kiss B."/>
            <person name="Kocsube S."/>
            <person name="Kotiranta H."/>
            <person name="LaButti K.M."/>
            <person name="Lechner B.E."/>
            <person name="Liimatainen K."/>
            <person name="Lipzen A."/>
            <person name="Lukacs Z."/>
            <person name="Mihaltcheva S."/>
            <person name="Morgado L.N."/>
            <person name="Niskanen T."/>
            <person name="Noordeloos M.E."/>
            <person name="Ohm R.A."/>
            <person name="Ortiz-Santana B."/>
            <person name="Ovrebo C."/>
            <person name="Racz N."/>
            <person name="Riley R."/>
            <person name="Savchenko A."/>
            <person name="Shiryaev A."/>
            <person name="Soop K."/>
            <person name="Spirin V."/>
            <person name="Szebenyi C."/>
            <person name="Tomsovsky M."/>
            <person name="Tulloss R.E."/>
            <person name="Uehling J."/>
            <person name="Grigoriev I.V."/>
            <person name="Vagvolgyi C."/>
            <person name="Papp T."/>
            <person name="Martin F.M."/>
            <person name="Miettinen O."/>
            <person name="Hibbett D.S."/>
            <person name="Nagy L.G."/>
        </authorList>
    </citation>
    <scope>NUCLEOTIDE SEQUENCE [LARGE SCALE GENOMIC DNA]</scope>
    <source>
        <strain evidence="1 2">CBS 962.96</strain>
    </source>
</reference>